<name>A0ABQ9HHG4_9NEOP</name>
<proteinExistence type="predicted"/>
<dbReference type="PANTHER" id="PTHR45749:SF21">
    <property type="entry name" value="DUF4371 DOMAIN-CONTAINING PROTEIN"/>
    <property type="match status" value="1"/>
</dbReference>
<gene>
    <name evidence="2" type="ORF">PR048_015261</name>
</gene>
<organism evidence="2 3">
    <name type="scientific">Dryococelus australis</name>
    <dbReference type="NCBI Taxonomy" id="614101"/>
    <lineage>
        <taxon>Eukaryota</taxon>
        <taxon>Metazoa</taxon>
        <taxon>Ecdysozoa</taxon>
        <taxon>Arthropoda</taxon>
        <taxon>Hexapoda</taxon>
        <taxon>Insecta</taxon>
        <taxon>Pterygota</taxon>
        <taxon>Neoptera</taxon>
        <taxon>Polyneoptera</taxon>
        <taxon>Phasmatodea</taxon>
        <taxon>Verophasmatodea</taxon>
        <taxon>Anareolatae</taxon>
        <taxon>Phasmatidae</taxon>
        <taxon>Eurycanthinae</taxon>
        <taxon>Dryococelus</taxon>
    </lineage>
</organism>
<dbReference type="InterPro" id="IPR008906">
    <property type="entry name" value="HATC_C_dom"/>
</dbReference>
<reference evidence="2 3" key="1">
    <citation type="submission" date="2023-02" db="EMBL/GenBank/DDBJ databases">
        <title>LHISI_Scaffold_Assembly.</title>
        <authorList>
            <person name="Stuart O.P."/>
            <person name="Cleave R."/>
            <person name="Magrath M.J.L."/>
            <person name="Mikheyev A.S."/>
        </authorList>
    </citation>
    <scope>NUCLEOTIDE SEQUENCE [LARGE SCALE GENOMIC DNA]</scope>
    <source>
        <strain evidence="2">Daus_M_001</strain>
        <tissue evidence="2">Leg muscle</tissue>
    </source>
</reference>
<keyword evidence="3" id="KW-1185">Reference proteome</keyword>
<dbReference type="PANTHER" id="PTHR45749">
    <property type="match status" value="1"/>
</dbReference>
<evidence type="ECO:0000313" key="3">
    <source>
        <dbReference type="Proteomes" id="UP001159363"/>
    </source>
</evidence>
<comment type="caution">
    <text evidence="2">The sequence shown here is derived from an EMBL/GenBank/DDBJ whole genome shotgun (WGS) entry which is preliminary data.</text>
</comment>
<protein>
    <recommendedName>
        <fullName evidence="1">HAT C-terminal dimerisation domain-containing protein</fullName>
    </recommendedName>
</protein>
<dbReference type="Pfam" id="PF05699">
    <property type="entry name" value="Dimer_Tnp_hAT"/>
    <property type="match status" value="1"/>
</dbReference>
<dbReference type="EMBL" id="JARBHB010000005">
    <property type="protein sequence ID" value="KAJ8883418.1"/>
    <property type="molecule type" value="Genomic_DNA"/>
</dbReference>
<dbReference type="Proteomes" id="UP001159363">
    <property type="component" value="Chromosome 4"/>
</dbReference>
<evidence type="ECO:0000259" key="1">
    <source>
        <dbReference type="Pfam" id="PF05699"/>
    </source>
</evidence>
<dbReference type="SUPFAM" id="SSF53098">
    <property type="entry name" value="Ribonuclease H-like"/>
    <property type="match status" value="1"/>
</dbReference>
<evidence type="ECO:0000313" key="2">
    <source>
        <dbReference type="EMBL" id="KAJ8883418.1"/>
    </source>
</evidence>
<accession>A0ABQ9HHG4</accession>
<sequence length="681" mass="77433">MTKREGDYAAAHHHWSTVASLAVDGCRRRTKDSQISLIISSCISTCCWVEPARRQIDCSEVDNTEFTHAHCHAEVMQLRVLICFGLHRLCCTVEKTALKKCNACARVLCTIVLRLLLDFNCVNIDRFDVKLKKSESSQTLIDVRTMHDSSECNSQNNNSVGDVNKQAETIVPTNCEAVIHGVNQEDDPYDLSSKTEKPKQPAINYFPLRVFGKQKRSFSKTWYNLFSLHFALEGYMDTAFVRSGFSNWEHALQKLRHHEITECHFKAAERWLNSCTTQTSDTVAQQQINANLEDIKRRRAYLVSYDLSEALLAVYDSAREFGEGLGIVCKSVAENNRPQRYLKTPRVKCASQSSDFGGKEKKKFYPITNFMNSEIRSRFSDEPNKEILKALEVMSPKPVVNNPTKFLSLDHLQSFCKHCKVEVSEADIVVAKNYLKNTKQKSDISLLDLYTLLLSSTFPKLEKVLQIALAIPVSSASSERSFSVLKRLKTYFRDTMGQERLASQALLAIEKEDSKKVCWDCIIDEFAFKYNKRLERTHPNYLPPTKANQVQSPAGPFPDFRKCDSCRTTPLVGGFSRVLIALHGYMEPCYLQCVLQLLKAAWHRRQAANTTIEGPGKNFEVVIVPFQPRADTSSSVAKRIIVLEYPITPRIDYNYVRVDVIAEDRYITKSIKSAFHTDDGT</sequence>
<dbReference type="InterPro" id="IPR012337">
    <property type="entry name" value="RNaseH-like_sf"/>
</dbReference>
<feature type="domain" description="HAT C-terminal dimerisation" evidence="1">
    <location>
        <begin position="439"/>
        <end position="511"/>
    </location>
</feature>